<protein>
    <submittedName>
        <fullName evidence="1">Uncharacterized protein</fullName>
    </submittedName>
</protein>
<reference evidence="1 2" key="1">
    <citation type="submission" date="2007-04" db="EMBL/GenBank/DDBJ databases">
        <title>Complete sequence of Pyrobaculum arsenaticum DSM 13514.</title>
        <authorList>
            <consortium name="US DOE Joint Genome Institute"/>
            <person name="Copeland A."/>
            <person name="Lucas S."/>
            <person name="Lapidus A."/>
            <person name="Barry K."/>
            <person name="Glavina del Rio T."/>
            <person name="Dalin E."/>
            <person name="Tice H."/>
            <person name="Pitluck S."/>
            <person name="Chain P."/>
            <person name="Malfatti S."/>
            <person name="Shin M."/>
            <person name="Vergez L."/>
            <person name="Schmutz J."/>
            <person name="Larimer F."/>
            <person name="Land M."/>
            <person name="Hauser L."/>
            <person name="Kyrpides N."/>
            <person name="Mikhailova N."/>
            <person name="Cozen A.E."/>
            <person name="Fitz-Gibbon S.T."/>
            <person name="House C.H."/>
            <person name="Saltikov C."/>
            <person name="Lowe T.M."/>
            <person name="Richardson P."/>
        </authorList>
    </citation>
    <scope>NUCLEOTIDE SEQUENCE [LARGE SCALE GENOMIC DNA]</scope>
    <source>
        <strain evidence="2">ATCC 700994 / DSM 13514 / JCM 11321 / PZ6</strain>
    </source>
</reference>
<gene>
    <name evidence="1" type="ordered locus">Pars_0527</name>
</gene>
<dbReference type="STRING" id="340102.Pars_0527"/>
<dbReference type="OrthoDB" id="23526at2157"/>
<proteinExistence type="predicted"/>
<dbReference type="RefSeq" id="WP_011900029.1">
    <property type="nucleotide sequence ID" value="NC_009376.1"/>
</dbReference>
<dbReference type="GeneID" id="5054908"/>
<dbReference type="Proteomes" id="UP000001567">
    <property type="component" value="Chromosome"/>
</dbReference>
<name>A4WIA5_PYRAR</name>
<dbReference type="EMBL" id="CP000660">
    <property type="protein sequence ID" value="ABP50122.1"/>
    <property type="molecule type" value="Genomic_DNA"/>
</dbReference>
<dbReference type="PhylomeDB" id="A4WIA5"/>
<sequence length="268" mass="31713">MSAGERLRQKYESLKGILRDLEKLKEDRNFLGQFKSPLEFVDWFKAYIDPLLSLQYEIGAQWILTADVKNVVAWLRQGVWNEWAANTVITRSVNDYRDLIDTEFMNVFAQQISDECRHYYIRSKVLKAYGGSMEGFQPIKEWVELFDFPLQCASRRKEWPYFQVKLTSTLQVVELTSVYHHRGVHENFPKNPKLWEEPYREASQMFVETFREIEDDELFHWSIAERVWMKYATNPEVRAEILDCAGGALKASMEARIRRVELAEKHAI</sequence>
<dbReference type="HOGENOM" id="CLU_1036722_0_0_2"/>
<organism evidence="1 2">
    <name type="scientific">Pyrobaculum arsenaticum (strain DSM 13514 / JCM 11321 / PZ6)</name>
    <dbReference type="NCBI Taxonomy" id="340102"/>
    <lineage>
        <taxon>Archaea</taxon>
        <taxon>Thermoproteota</taxon>
        <taxon>Thermoprotei</taxon>
        <taxon>Thermoproteales</taxon>
        <taxon>Thermoproteaceae</taxon>
        <taxon>Pyrobaculum</taxon>
    </lineage>
</organism>
<evidence type="ECO:0000313" key="1">
    <source>
        <dbReference type="EMBL" id="ABP50122.1"/>
    </source>
</evidence>
<accession>A4WIA5</accession>
<evidence type="ECO:0000313" key="2">
    <source>
        <dbReference type="Proteomes" id="UP000001567"/>
    </source>
</evidence>
<dbReference type="AlphaFoldDB" id="A4WIA5"/>
<dbReference type="KEGG" id="pas:Pars_0527"/>